<dbReference type="InterPro" id="IPR043128">
    <property type="entry name" value="Rev_trsase/Diguanyl_cyclase"/>
</dbReference>
<dbReference type="InterPro" id="IPR001633">
    <property type="entry name" value="EAL_dom"/>
</dbReference>
<dbReference type="PROSITE" id="PS50113">
    <property type="entry name" value="PAC"/>
    <property type="match status" value="2"/>
</dbReference>
<dbReference type="FunFam" id="3.30.70.270:FF:000001">
    <property type="entry name" value="Diguanylate cyclase domain protein"/>
    <property type="match status" value="1"/>
</dbReference>
<dbReference type="PANTHER" id="PTHR44757:SF2">
    <property type="entry name" value="BIOFILM ARCHITECTURE MAINTENANCE PROTEIN MBAA"/>
    <property type="match status" value="1"/>
</dbReference>
<dbReference type="InterPro" id="IPR000014">
    <property type="entry name" value="PAS"/>
</dbReference>
<dbReference type="SMART" id="SM00052">
    <property type="entry name" value="EAL"/>
    <property type="match status" value="1"/>
</dbReference>
<dbReference type="Proteomes" id="UP000256845">
    <property type="component" value="Unassembled WGS sequence"/>
</dbReference>
<dbReference type="SMART" id="SM00086">
    <property type="entry name" value="PAC"/>
    <property type="match status" value="2"/>
</dbReference>
<evidence type="ECO:0000256" key="1">
    <source>
        <dbReference type="ARBA" id="ARBA00051114"/>
    </source>
</evidence>
<feature type="domain" description="PAC" evidence="3">
    <location>
        <begin position="107"/>
        <end position="160"/>
    </location>
</feature>
<feature type="domain" description="EAL" evidence="4">
    <location>
        <begin position="459"/>
        <end position="713"/>
    </location>
</feature>
<dbReference type="AlphaFoldDB" id="A0A3D9HQ73"/>
<keyword evidence="7" id="KW-1185">Reference proteome</keyword>
<feature type="domain" description="PAC" evidence="3">
    <location>
        <begin position="233"/>
        <end position="285"/>
    </location>
</feature>
<dbReference type="Gene3D" id="3.20.20.450">
    <property type="entry name" value="EAL domain"/>
    <property type="match status" value="1"/>
</dbReference>
<name>A0A3D9HQ73_9PROT</name>
<comment type="catalytic activity">
    <reaction evidence="1">
        <text>3',3'-c-di-GMP + H2O = 5'-phosphoguanylyl(3'-&gt;5')guanosine + H(+)</text>
        <dbReference type="Rhea" id="RHEA:24902"/>
        <dbReference type="ChEBI" id="CHEBI:15377"/>
        <dbReference type="ChEBI" id="CHEBI:15378"/>
        <dbReference type="ChEBI" id="CHEBI:58754"/>
        <dbReference type="ChEBI" id="CHEBI:58805"/>
        <dbReference type="EC" id="3.1.4.52"/>
    </reaction>
    <physiologicalReaction direction="left-to-right" evidence="1">
        <dbReference type="Rhea" id="RHEA:24903"/>
    </physiologicalReaction>
</comment>
<dbReference type="FunFam" id="3.20.20.450:FF:000001">
    <property type="entry name" value="Cyclic di-GMP phosphodiesterase yahA"/>
    <property type="match status" value="1"/>
</dbReference>
<dbReference type="PANTHER" id="PTHR44757">
    <property type="entry name" value="DIGUANYLATE CYCLASE DGCP"/>
    <property type="match status" value="1"/>
</dbReference>
<dbReference type="InterPro" id="IPR000700">
    <property type="entry name" value="PAS-assoc_C"/>
</dbReference>
<dbReference type="Gene3D" id="3.30.70.270">
    <property type="match status" value="1"/>
</dbReference>
<dbReference type="InterPro" id="IPR029787">
    <property type="entry name" value="Nucleotide_cyclase"/>
</dbReference>
<feature type="domain" description="PAS" evidence="2">
    <location>
        <begin position="161"/>
        <end position="215"/>
    </location>
</feature>
<proteinExistence type="predicted"/>
<organism evidence="6 7">
    <name type="scientific">Aestuariispira insulae</name>
    <dbReference type="NCBI Taxonomy" id="1461337"/>
    <lineage>
        <taxon>Bacteria</taxon>
        <taxon>Pseudomonadati</taxon>
        <taxon>Pseudomonadota</taxon>
        <taxon>Alphaproteobacteria</taxon>
        <taxon>Rhodospirillales</taxon>
        <taxon>Kiloniellaceae</taxon>
        <taxon>Aestuariispira</taxon>
    </lineage>
</organism>
<dbReference type="GO" id="GO:0071111">
    <property type="term" value="F:cyclic-guanylate-specific phosphodiesterase activity"/>
    <property type="evidence" value="ECO:0007669"/>
    <property type="project" value="UniProtKB-EC"/>
</dbReference>
<dbReference type="PROSITE" id="PS50883">
    <property type="entry name" value="EAL"/>
    <property type="match status" value="1"/>
</dbReference>
<protein>
    <submittedName>
        <fullName evidence="6">PAS domain S-box-containing protein/diguanylate cyclase (GGDEF)-like protein</fullName>
    </submittedName>
</protein>
<dbReference type="CDD" id="cd01948">
    <property type="entry name" value="EAL"/>
    <property type="match status" value="1"/>
</dbReference>
<dbReference type="Gene3D" id="3.30.450.20">
    <property type="entry name" value="PAS domain"/>
    <property type="match status" value="2"/>
</dbReference>
<evidence type="ECO:0000259" key="2">
    <source>
        <dbReference type="PROSITE" id="PS50112"/>
    </source>
</evidence>
<evidence type="ECO:0000259" key="5">
    <source>
        <dbReference type="PROSITE" id="PS50887"/>
    </source>
</evidence>
<evidence type="ECO:0000259" key="4">
    <source>
        <dbReference type="PROSITE" id="PS50883"/>
    </source>
</evidence>
<dbReference type="InterPro" id="IPR035919">
    <property type="entry name" value="EAL_sf"/>
</dbReference>
<dbReference type="InterPro" id="IPR052155">
    <property type="entry name" value="Biofilm_reg_signaling"/>
</dbReference>
<gene>
    <name evidence="6" type="ORF">DFP90_104344</name>
</gene>
<dbReference type="GO" id="GO:0071732">
    <property type="term" value="P:cellular response to nitric oxide"/>
    <property type="evidence" value="ECO:0007669"/>
    <property type="project" value="UniProtKB-ARBA"/>
</dbReference>
<accession>A0A3D9HQ73</accession>
<sequence>MPLPTFNQKDFTRLTDGAVKEPASNVVTPREVKAQESIRRFKDIARLVSDWIWETDDEFRLTFTSQRVMENLGFHPLELKGRRLTEIGKFVGEDGKPLFLKWKAPFRDKLFVVKDRAGKKRLMLMGGVPVYDNASGALIGARGTAEDITERTLAEEKLKKSEERYRTLYNKSPVMAFSTNRDHRITSVSEYCLKILGYEKSEMIGRIMTSFMPEDADKTELLQAEDLPEDDFREENCRFLCKNGEELDVVISSTAIREEQGAIVQILNVLVDITERKRYEASLVRQANYDSLTNLPNRGLAMDRLGQAIARARREDYMVALMFVDLDNFKKVNDTLGHAAGDELLVKMGDHLSGCIRESDTVARLGGDEFLIILPDLKAVGHYEIVAQKILDRCSLPFELCGHEVVVTASIGVALYPNDGDTPDILMRNADSAMYRSKSKGKNTFQFFAPEMDGLAHQHLILENQLRRALSRDELALRYQPVLDAKSGELVGMEALLRWRHPKMGWIPPGNFIPLAEESGLIVPIGEWILETACRDARQLNEKLGKEMFVAVNVSARQFANQKLVDAVSSALEKSGLSCGLLELEVTEGVVLDHVPENKETLIRLSEMNVRLSIDDFGTGYSSLSYLKKFPFDTLKIDRAFISDIQEDSENAALTKAIIAMAHALGLTVIGEGIETEEQAAILEQWHCNYLQGYHYSRPLSIEAYENFARKLIRTKA</sequence>
<evidence type="ECO:0000313" key="7">
    <source>
        <dbReference type="Proteomes" id="UP000256845"/>
    </source>
</evidence>
<evidence type="ECO:0000313" key="6">
    <source>
        <dbReference type="EMBL" id="RED51066.1"/>
    </source>
</evidence>
<reference evidence="6 7" key="1">
    <citation type="submission" date="2018-07" db="EMBL/GenBank/DDBJ databases">
        <title>Genomic Encyclopedia of Type Strains, Phase III (KMG-III): the genomes of soil and plant-associated and newly described type strains.</title>
        <authorList>
            <person name="Whitman W."/>
        </authorList>
    </citation>
    <scope>NUCLEOTIDE SEQUENCE [LARGE SCALE GENOMIC DNA]</scope>
    <source>
        <strain evidence="6 7">CECT 8488</strain>
    </source>
</reference>
<dbReference type="InterPro" id="IPR035965">
    <property type="entry name" value="PAS-like_dom_sf"/>
</dbReference>
<dbReference type="EMBL" id="QRDW01000004">
    <property type="protein sequence ID" value="RED51066.1"/>
    <property type="molecule type" value="Genomic_DNA"/>
</dbReference>
<dbReference type="CDD" id="cd01949">
    <property type="entry name" value="GGDEF"/>
    <property type="match status" value="1"/>
</dbReference>
<dbReference type="SMART" id="SM00267">
    <property type="entry name" value="GGDEF"/>
    <property type="match status" value="1"/>
</dbReference>
<dbReference type="RefSeq" id="WP_115936845.1">
    <property type="nucleotide sequence ID" value="NZ_QRDW01000004.1"/>
</dbReference>
<dbReference type="CDD" id="cd00130">
    <property type="entry name" value="PAS"/>
    <property type="match status" value="1"/>
</dbReference>
<dbReference type="OrthoDB" id="7251575at2"/>
<dbReference type="InterPro" id="IPR001610">
    <property type="entry name" value="PAC"/>
</dbReference>
<dbReference type="NCBIfam" id="TIGR00229">
    <property type="entry name" value="sensory_box"/>
    <property type="match status" value="2"/>
</dbReference>
<dbReference type="Pfam" id="PF00990">
    <property type="entry name" value="GGDEF"/>
    <property type="match status" value="1"/>
</dbReference>
<dbReference type="Pfam" id="PF00563">
    <property type="entry name" value="EAL"/>
    <property type="match status" value="1"/>
</dbReference>
<dbReference type="PROSITE" id="PS50887">
    <property type="entry name" value="GGDEF"/>
    <property type="match status" value="1"/>
</dbReference>
<dbReference type="InterPro" id="IPR000160">
    <property type="entry name" value="GGDEF_dom"/>
</dbReference>
<dbReference type="SUPFAM" id="SSF55073">
    <property type="entry name" value="Nucleotide cyclase"/>
    <property type="match status" value="1"/>
</dbReference>
<comment type="caution">
    <text evidence="6">The sequence shown here is derived from an EMBL/GenBank/DDBJ whole genome shotgun (WGS) entry which is preliminary data.</text>
</comment>
<dbReference type="SUPFAM" id="SSF141868">
    <property type="entry name" value="EAL domain-like"/>
    <property type="match status" value="1"/>
</dbReference>
<dbReference type="NCBIfam" id="TIGR00254">
    <property type="entry name" value="GGDEF"/>
    <property type="match status" value="1"/>
</dbReference>
<evidence type="ECO:0000259" key="3">
    <source>
        <dbReference type="PROSITE" id="PS50113"/>
    </source>
</evidence>
<dbReference type="Pfam" id="PF13426">
    <property type="entry name" value="PAS_9"/>
    <property type="match status" value="2"/>
</dbReference>
<dbReference type="SMART" id="SM00091">
    <property type="entry name" value="PAS"/>
    <property type="match status" value="2"/>
</dbReference>
<dbReference type="PROSITE" id="PS50112">
    <property type="entry name" value="PAS"/>
    <property type="match status" value="1"/>
</dbReference>
<dbReference type="SUPFAM" id="SSF55785">
    <property type="entry name" value="PYP-like sensor domain (PAS domain)"/>
    <property type="match status" value="2"/>
</dbReference>
<feature type="domain" description="GGDEF" evidence="5">
    <location>
        <begin position="317"/>
        <end position="450"/>
    </location>
</feature>